<accession>A0ABS5M7X6</accession>
<proteinExistence type="predicted"/>
<name>A0ABS5M7X6_9MICO</name>
<dbReference type="Pfam" id="PF12728">
    <property type="entry name" value="HTH_17"/>
    <property type="match status" value="1"/>
</dbReference>
<organism evidence="2 3">
    <name type="scientific">Leucobacter manosquensis</name>
    <dbReference type="NCBI Taxonomy" id="2810611"/>
    <lineage>
        <taxon>Bacteria</taxon>
        <taxon>Bacillati</taxon>
        <taxon>Actinomycetota</taxon>
        <taxon>Actinomycetes</taxon>
        <taxon>Micrococcales</taxon>
        <taxon>Microbacteriaceae</taxon>
        <taxon>Leucobacter</taxon>
    </lineage>
</organism>
<evidence type="ECO:0000259" key="1">
    <source>
        <dbReference type="Pfam" id="PF12728"/>
    </source>
</evidence>
<dbReference type="InterPro" id="IPR009061">
    <property type="entry name" value="DNA-bd_dom_put_sf"/>
</dbReference>
<dbReference type="EMBL" id="JAFEVO010000001">
    <property type="protein sequence ID" value="MBS3183291.1"/>
    <property type="molecule type" value="Genomic_DNA"/>
</dbReference>
<dbReference type="Proteomes" id="UP000811492">
    <property type="component" value="Unassembled WGS sequence"/>
</dbReference>
<protein>
    <submittedName>
        <fullName evidence="2">Helix-turn-helix domain-containing protein</fullName>
    </submittedName>
</protein>
<evidence type="ECO:0000313" key="3">
    <source>
        <dbReference type="Proteomes" id="UP000811492"/>
    </source>
</evidence>
<dbReference type="SUPFAM" id="SSF46955">
    <property type="entry name" value="Putative DNA-binding domain"/>
    <property type="match status" value="1"/>
</dbReference>
<comment type="caution">
    <text evidence="2">The sequence shown here is derived from an EMBL/GenBank/DDBJ whole genome shotgun (WGS) entry which is preliminary data.</text>
</comment>
<dbReference type="InterPro" id="IPR041657">
    <property type="entry name" value="HTH_17"/>
</dbReference>
<evidence type="ECO:0000313" key="2">
    <source>
        <dbReference type="EMBL" id="MBS3183291.1"/>
    </source>
</evidence>
<gene>
    <name evidence="2" type="ORF">JSQ98_13970</name>
</gene>
<feature type="domain" description="Helix-turn-helix" evidence="1">
    <location>
        <begin position="4"/>
        <end position="55"/>
    </location>
</feature>
<reference evidence="2 3" key="1">
    <citation type="submission" date="2021-02" db="EMBL/GenBank/DDBJ databases">
        <title>Draft genome and description of Leucobacter sp nov strain Marseille-Q4368.</title>
        <authorList>
            <person name="Boxberger M."/>
            <person name="La Scola B."/>
        </authorList>
    </citation>
    <scope>NUCLEOTIDE SEQUENCE [LARGE SCALE GENOMIC DNA]</scope>
    <source>
        <strain evidence="2 3">Marseille-Q4368</strain>
    </source>
</reference>
<sequence>MTEWMTPDELAELTGLSQKTLANLRSEYRRFPFYRIEGSRAPLYKREEIDAIIEASRIEVRP</sequence>
<dbReference type="RefSeq" id="WP_211650216.1">
    <property type="nucleotide sequence ID" value="NZ_JAFEVO010000001.1"/>
</dbReference>
<keyword evidence="3" id="KW-1185">Reference proteome</keyword>